<evidence type="ECO:0000313" key="3">
    <source>
        <dbReference type="Proteomes" id="UP000015106"/>
    </source>
</evidence>
<evidence type="ECO:0000313" key="2">
    <source>
        <dbReference type="EnsemblPlants" id="TuG1812G0100002743.01.T01"/>
    </source>
</evidence>
<dbReference type="Proteomes" id="UP000015106">
    <property type="component" value="Chromosome 1"/>
</dbReference>
<feature type="region of interest" description="Disordered" evidence="1">
    <location>
        <begin position="83"/>
        <end position="103"/>
    </location>
</feature>
<protein>
    <submittedName>
        <fullName evidence="2">Uncharacterized protein</fullName>
    </submittedName>
</protein>
<dbReference type="Gramene" id="TuG1812G0100002743.01.T01">
    <property type="protein sequence ID" value="TuG1812G0100002743.01.T01"/>
    <property type="gene ID" value="TuG1812G0100002743.01"/>
</dbReference>
<keyword evidence="3" id="KW-1185">Reference proteome</keyword>
<proteinExistence type="predicted"/>
<feature type="region of interest" description="Disordered" evidence="1">
    <location>
        <begin position="1"/>
        <end position="64"/>
    </location>
</feature>
<feature type="compositionally biased region" description="Basic residues" evidence="1">
    <location>
        <begin position="50"/>
        <end position="63"/>
    </location>
</feature>
<reference evidence="2" key="2">
    <citation type="submission" date="2018-03" db="EMBL/GenBank/DDBJ databases">
        <title>The Triticum urartu genome reveals the dynamic nature of wheat genome evolution.</title>
        <authorList>
            <person name="Ling H."/>
            <person name="Ma B."/>
            <person name="Shi X."/>
            <person name="Liu H."/>
            <person name="Dong L."/>
            <person name="Sun H."/>
            <person name="Cao Y."/>
            <person name="Gao Q."/>
            <person name="Zheng S."/>
            <person name="Li Y."/>
            <person name="Yu Y."/>
            <person name="Du H."/>
            <person name="Qi M."/>
            <person name="Li Y."/>
            <person name="Yu H."/>
            <person name="Cui Y."/>
            <person name="Wang N."/>
            <person name="Chen C."/>
            <person name="Wu H."/>
            <person name="Zhao Y."/>
            <person name="Zhang J."/>
            <person name="Li Y."/>
            <person name="Zhou W."/>
            <person name="Zhang B."/>
            <person name="Hu W."/>
            <person name="Eijk M."/>
            <person name="Tang J."/>
            <person name="Witsenboer H."/>
            <person name="Zhao S."/>
            <person name="Li Z."/>
            <person name="Zhang A."/>
            <person name="Wang D."/>
            <person name="Liang C."/>
        </authorList>
    </citation>
    <scope>NUCLEOTIDE SEQUENCE [LARGE SCALE GENOMIC DNA]</scope>
    <source>
        <strain evidence="2">cv. G1812</strain>
    </source>
</reference>
<feature type="compositionally biased region" description="Basic and acidic residues" evidence="1">
    <location>
        <begin position="39"/>
        <end position="49"/>
    </location>
</feature>
<evidence type="ECO:0000256" key="1">
    <source>
        <dbReference type="SAM" id="MobiDB-lite"/>
    </source>
</evidence>
<reference evidence="2" key="3">
    <citation type="submission" date="2022-06" db="UniProtKB">
        <authorList>
            <consortium name="EnsemblPlants"/>
        </authorList>
    </citation>
    <scope>IDENTIFICATION</scope>
</reference>
<dbReference type="AlphaFoldDB" id="A0A8R7K087"/>
<name>A0A8R7K087_TRIUA</name>
<reference evidence="3" key="1">
    <citation type="journal article" date="2013" name="Nature">
        <title>Draft genome of the wheat A-genome progenitor Triticum urartu.</title>
        <authorList>
            <person name="Ling H.Q."/>
            <person name="Zhao S."/>
            <person name="Liu D."/>
            <person name="Wang J."/>
            <person name="Sun H."/>
            <person name="Zhang C."/>
            <person name="Fan H."/>
            <person name="Li D."/>
            <person name="Dong L."/>
            <person name="Tao Y."/>
            <person name="Gao C."/>
            <person name="Wu H."/>
            <person name="Li Y."/>
            <person name="Cui Y."/>
            <person name="Guo X."/>
            <person name="Zheng S."/>
            <person name="Wang B."/>
            <person name="Yu K."/>
            <person name="Liang Q."/>
            <person name="Yang W."/>
            <person name="Lou X."/>
            <person name="Chen J."/>
            <person name="Feng M."/>
            <person name="Jian J."/>
            <person name="Zhang X."/>
            <person name="Luo G."/>
            <person name="Jiang Y."/>
            <person name="Liu J."/>
            <person name="Wang Z."/>
            <person name="Sha Y."/>
            <person name="Zhang B."/>
            <person name="Wu H."/>
            <person name="Tang D."/>
            <person name="Shen Q."/>
            <person name="Xue P."/>
            <person name="Zou S."/>
            <person name="Wang X."/>
            <person name="Liu X."/>
            <person name="Wang F."/>
            <person name="Yang Y."/>
            <person name="An X."/>
            <person name="Dong Z."/>
            <person name="Zhang K."/>
            <person name="Zhang X."/>
            <person name="Luo M.C."/>
            <person name="Dvorak J."/>
            <person name="Tong Y."/>
            <person name="Wang J."/>
            <person name="Yang H."/>
            <person name="Li Z."/>
            <person name="Wang D."/>
            <person name="Zhang A."/>
            <person name="Wang J."/>
        </authorList>
    </citation>
    <scope>NUCLEOTIDE SEQUENCE</scope>
    <source>
        <strain evidence="3">cv. G1812</strain>
    </source>
</reference>
<dbReference type="EnsemblPlants" id="TuG1812G0100002743.01.T01">
    <property type="protein sequence ID" value="TuG1812G0100002743.01.T01"/>
    <property type="gene ID" value="TuG1812G0100002743.01"/>
</dbReference>
<feature type="compositionally biased region" description="Basic and acidic residues" evidence="1">
    <location>
        <begin position="85"/>
        <end position="97"/>
    </location>
</feature>
<accession>A0A8R7K087</accession>
<organism evidence="2 3">
    <name type="scientific">Triticum urartu</name>
    <name type="common">Red wild einkorn</name>
    <name type="synonym">Crithodium urartu</name>
    <dbReference type="NCBI Taxonomy" id="4572"/>
    <lineage>
        <taxon>Eukaryota</taxon>
        <taxon>Viridiplantae</taxon>
        <taxon>Streptophyta</taxon>
        <taxon>Embryophyta</taxon>
        <taxon>Tracheophyta</taxon>
        <taxon>Spermatophyta</taxon>
        <taxon>Magnoliopsida</taxon>
        <taxon>Liliopsida</taxon>
        <taxon>Poales</taxon>
        <taxon>Poaceae</taxon>
        <taxon>BOP clade</taxon>
        <taxon>Pooideae</taxon>
        <taxon>Triticodae</taxon>
        <taxon>Triticeae</taxon>
        <taxon>Triticinae</taxon>
        <taxon>Triticum</taxon>
    </lineage>
</organism>
<sequence>MDGDGDFNAAGGGRGSAGRRRGAAGRGRETQSGAPARRSRQELVAEGLRRSARGRQAQRRRVGGVRIVQRRGGAGCFRFRATKAMMRESRPRPDHPSPIRQAS</sequence>